<gene>
    <name evidence="1" type="ORF">K0U00_48520</name>
</gene>
<proteinExistence type="predicted"/>
<evidence type="ECO:0000313" key="1">
    <source>
        <dbReference type="EMBL" id="MBW7461924.1"/>
    </source>
</evidence>
<dbReference type="InterPro" id="IPR028082">
    <property type="entry name" value="Peripla_BP_I"/>
</dbReference>
<reference evidence="1 2" key="1">
    <citation type="submission" date="2021-07" db="EMBL/GenBank/DDBJ databases">
        <title>Paenibacillus radiodurans sp. nov., isolated from the southeastern edge of Tengger Desert.</title>
        <authorList>
            <person name="Zhang G."/>
        </authorList>
    </citation>
    <scope>NUCLEOTIDE SEQUENCE [LARGE SCALE GENOMIC DNA]</scope>
    <source>
        <strain evidence="1 2">CCM 7311</strain>
    </source>
</reference>
<dbReference type="Proteomes" id="UP001519887">
    <property type="component" value="Unassembled WGS sequence"/>
</dbReference>
<sequence length="92" mass="9693">MDSAWVGIKPASAARCLLLISVLILLVTGCGGGSDATASVGRKKIAMVVKMNQGEYWGTVQMGAEVAAKEFGVDLRFTAPPLETDVRGQIRL</sequence>
<comment type="caution">
    <text evidence="1">The sequence shown here is derived from an EMBL/GenBank/DDBJ whole genome shotgun (WGS) entry which is preliminary data.</text>
</comment>
<dbReference type="Gene3D" id="3.40.50.2300">
    <property type="match status" value="1"/>
</dbReference>
<dbReference type="EMBL" id="JAHZIK010003406">
    <property type="protein sequence ID" value="MBW7461924.1"/>
    <property type="molecule type" value="Genomic_DNA"/>
</dbReference>
<evidence type="ECO:0008006" key="3">
    <source>
        <dbReference type="Google" id="ProtNLM"/>
    </source>
</evidence>
<dbReference type="SUPFAM" id="SSF53822">
    <property type="entry name" value="Periplasmic binding protein-like I"/>
    <property type="match status" value="1"/>
</dbReference>
<accession>A0ABS7CLX7</accession>
<feature type="non-terminal residue" evidence="1">
    <location>
        <position position="92"/>
    </location>
</feature>
<organism evidence="1 2">
    <name type="scientific">Paenibacillus sepulcri</name>
    <dbReference type="NCBI Taxonomy" id="359917"/>
    <lineage>
        <taxon>Bacteria</taxon>
        <taxon>Bacillati</taxon>
        <taxon>Bacillota</taxon>
        <taxon>Bacilli</taxon>
        <taxon>Bacillales</taxon>
        <taxon>Paenibacillaceae</taxon>
        <taxon>Paenibacillus</taxon>
    </lineage>
</organism>
<evidence type="ECO:0000313" key="2">
    <source>
        <dbReference type="Proteomes" id="UP001519887"/>
    </source>
</evidence>
<keyword evidence="2" id="KW-1185">Reference proteome</keyword>
<protein>
    <recommendedName>
        <fullName evidence="3">LacI family transcriptional regulator</fullName>
    </recommendedName>
</protein>
<name>A0ABS7CLX7_9BACL</name>